<keyword evidence="2" id="KW-1277">Toxin-antitoxin system</keyword>
<dbReference type="RefSeq" id="WP_262068242.1">
    <property type="nucleotide sequence ID" value="NZ_JAMXOC010000003.1"/>
</dbReference>
<evidence type="ECO:0000256" key="1">
    <source>
        <dbReference type="ARBA" id="ARBA00006620"/>
    </source>
</evidence>
<organism evidence="8 9">
    <name type="scientific">Ohessyouella blattaphilus</name>
    <dbReference type="NCBI Taxonomy" id="2949333"/>
    <lineage>
        <taxon>Bacteria</taxon>
        <taxon>Bacillati</taxon>
        <taxon>Bacillota</taxon>
        <taxon>Clostridia</taxon>
        <taxon>Lachnospirales</taxon>
        <taxon>Lachnospiraceae</taxon>
        <taxon>Ohessyouella</taxon>
    </lineage>
</organism>
<keyword evidence="9" id="KW-1185">Reference proteome</keyword>
<evidence type="ECO:0000313" key="8">
    <source>
        <dbReference type="EMBL" id="MCP1109332.1"/>
    </source>
</evidence>
<evidence type="ECO:0000256" key="6">
    <source>
        <dbReference type="ARBA" id="ARBA00022884"/>
    </source>
</evidence>
<protein>
    <submittedName>
        <fullName evidence="8">Type II toxin-antitoxin system HicA family toxin</fullName>
    </submittedName>
</protein>
<gene>
    <name evidence="8" type="ORF">NK118_03595</name>
</gene>
<evidence type="ECO:0000256" key="7">
    <source>
        <dbReference type="ARBA" id="ARBA00023016"/>
    </source>
</evidence>
<keyword evidence="5" id="KW-0378">Hydrolase</keyword>
<dbReference type="Pfam" id="PF07927">
    <property type="entry name" value="HicA_toxin"/>
    <property type="match status" value="1"/>
</dbReference>
<evidence type="ECO:0000256" key="5">
    <source>
        <dbReference type="ARBA" id="ARBA00022801"/>
    </source>
</evidence>
<comment type="similarity">
    <text evidence="1">Belongs to the HicA mRNA interferase family.</text>
</comment>
<dbReference type="InterPro" id="IPR038570">
    <property type="entry name" value="HicA_sf"/>
</dbReference>
<dbReference type="Proteomes" id="UP001523565">
    <property type="component" value="Unassembled WGS sequence"/>
</dbReference>
<evidence type="ECO:0000313" key="9">
    <source>
        <dbReference type="Proteomes" id="UP001523565"/>
    </source>
</evidence>
<keyword evidence="3" id="KW-0540">Nuclease</keyword>
<keyword evidence="7" id="KW-0346">Stress response</keyword>
<dbReference type="Gene3D" id="3.30.920.30">
    <property type="entry name" value="Hypothetical protein"/>
    <property type="match status" value="1"/>
</dbReference>
<sequence length="60" mass="6922">MKTSELLKKLKQNNCSLHRHGKKHDIWYSPITENEFPIPRHKGEIPKGTLKSILEDAGID</sequence>
<dbReference type="EMBL" id="JAMZFV010000003">
    <property type="protein sequence ID" value="MCP1109332.1"/>
    <property type="molecule type" value="Genomic_DNA"/>
</dbReference>
<dbReference type="InterPro" id="IPR012933">
    <property type="entry name" value="HicA_mRNA_interferase"/>
</dbReference>
<accession>A0ABT1EHT7</accession>
<evidence type="ECO:0000256" key="3">
    <source>
        <dbReference type="ARBA" id="ARBA00022722"/>
    </source>
</evidence>
<reference evidence="8 9" key="1">
    <citation type="journal article" date="2022" name="Genome Biol. Evol.">
        <title>Host diet, physiology and behaviors set the stage for Lachnospiraceae cladogenesis.</title>
        <authorList>
            <person name="Vera-Ponce De Leon A."/>
            <person name="Schneider M."/>
            <person name="Jahnes B.C."/>
            <person name="Sadowski V."/>
            <person name="Camuy-Velez L.A."/>
            <person name="Duan J."/>
            <person name="Sabree Z.L."/>
        </authorList>
    </citation>
    <scope>NUCLEOTIDE SEQUENCE [LARGE SCALE GENOMIC DNA]</scope>
    <source>
        <strain evidence="8 9">PAL227</strain>
    </source>
</reference>
<evidence type="ECO:0000256" key="2">
    <source>
        <dbReference type="ARBA" id="ARBA00022649"/>
    </source>
</evidence>
<name>A0ABT1EHT7_9FIRM</name>
<proteinExistence type="inferred from homology"/>
<keyword evidence="6" id="KW-0694">RNA-binding</keyword>
<evidence type="ECO:0000256" key="4">
    <source>
        <dbReference type="ARBA" id="ARBA00022759"/>
    </source>
</evidence>
<comment type="caution">
    <text evidence="8">The sequence shown here is derived from an EMBL/GenBank/DDBJ whole genome shotgun (WGS) entry which is preliminary data.</text>
</comment>
<dbReference type="SUPFAM" id="SSF54786">
    <property type="entry name" value="YcfA/nrd intein domain"/>
    <property type="match status" value="1"/>
</dbReference>
<keyword evidence="4" id="KW-0255">Endonuclease</keyword>